<dbReference type="InterPro" id="IPR012675">
    <property type="entry name" value="Beta-grasp_dom_sf"/>
</dbReference>
<dbReference type="EC" id="2.7.6.5" evidence="2"/>
<dbReference type="NCBIfam" id="TIGR00691">
    <property type="entry name" value="spoT_relA"/>
    <property type="match status" value="1"/>
</dbReference>
<dbReference type="InterPro" id="IPR045865">
    <property type="entry name" value="ACT-like_dom_sf"/>
</dbReference>
<dbReference type="InterPro" id="IPR003607">
    <property type="entry name" value="HD/PDEase_dom"/>
</dbReference>
<dbReference type="PROSITE" id="PS51880">
    <property type="entry name" value="TGS"/>
    <property type="match status" value="1"/>
</dbReference>
<dbReference type="Gene3D" id="3.10.20.30">
    <property type="match status" value="1"/>
</dbReference>
<evidence type="ECO:0000256" key="8">
    <source>
        <dbReference type="ARBA" id="ARBA00033308"/>
    </source>
</evidence>
<feature type="domain" description="HD" evidence="12">
    <location>
        <begin position="50"/>
        <end position="149"/>
    </location>
</feature>
<dbReference type="PANTHER" id="PTHR21262">
    <property type="entry name" value="GUANOSINE-3',5'-BIS DIPHOSPHATE 3'-PYROPHOSPHOHYDROLASE"/>
    <property type="match status" value="1"/>
</dbReference>
<dbReference type="InterPro" id="IPR006674">
    <property type="entry name" value="HD_domain"/>
</dbReference>
<evidence type="ECO:0000256" key="3">
    <source>
        <dbReference type="ARBA" id="ARBA00019852"/>
    </source>
</evidence>
<dbReference type="InterPro" id="IPR002912">
    <property type="entry name" value="ACT_dom"/>
</dbReference>
<comment type="caution">
    <text evidence="14">The sequence shown here is derived from an EMBL/GenBank/DDBJ whole genome shotgun (WGS) entry which is preliminary data.</text>
</comment>
<dbReference type="SMART" id="SM00471">
    <property type="entry name" value="HDc"/>
    <property type="match status" value="1"/>
</dbReference>
<dbReference type="Pfam" id="PF19296">
    <property type="entry name" value="RelA_AH_RIS"/>
    <property type="match status" value="1"/>
</dbReference>
<evidence type="ECO:0000313" key="14">
    <source>
        <dbReference type="EMBL" id="MFB9860673.1"/>
    </source>
</evidence>
<feature type="domain" description="ACT" evidence="11">
    <location>
        <begin position="651"/>
        <end position="725"/>
    </location>
</feature>
<comment type="function">
    <text evidence="5">In eubacteria ppGpp (guanosine 3'-diphosphate 5'-diphosphate) is a mediator of the stringent response that coordinates a variety of cellular activities in response to changes in nutritional abundance. This enzyme catalyzes the formation of pppGpp which is then hydrolyzed to form ppGpp.</text>
</comment>
<dbReference type="Pfam" id="PF13328">
    <property type="entry name" value="HD_4"/>
    <property type="match status" value="1"/>
</dbReference>
<dbReference type="CDD" id="cd00077">
    <property type="entry name" value="HDc"/>
    <property type="match status" value="1"/>
</dbReference>
<comment type="catalytic activity">
    <reaction evidence="9">
        <text>GTP + ATP = guanosine 3'-diphosphate 5'-triphosphate + AMP</text>
        <dbReference type="Rhea" id="RHEA:22088"/>
        <dbReference type="ChEBI" id="CHEBI:30616"/>
        <dbReference type="ChEBI" id="CHEBI:37565"/>
        <dbReference type="ChEBI" id="CHEBI:142410"/>
        <dbReference type="ChEBI" id="CHEBI:456215"/>
        <dbReference type="EC" id="2.7.6.5"/>
    </reaction>
</comment>
<sequence length="725" mass="83333">MNKEYPYSADQVIQMCSAYMNETDMGMIEKSYELAHEAHEGQYRKSGEPYILHPVQVAGILAELKLDGPTIIAGFLHDVVEDTPYTFEDLVGMFNEEVAVIVDGVTKLEKVKYKSKKEEQAENHRKLFIAIAKDIRVILVKLADRLHNMRTLKAMPEAKQIRISQETLEIYAPLAHRLGISSIKWELEDIALRYIEPQQYFKIVSLMKKRRSEREGVINKAMERIDEEMATTKIKGQLSGRPKHIYSIYRKMKKDHKQFDQIFDLLAIRVLVDNIKDCYAVLGVIHTIWKPMPGRFKDYIAMPKPNMYQSLHTTVVGPNGDPLEIQIRTYEMHDIAEHGVAAHWAYKEGKELKEEPSRDKRLHWFQDLIDQETSSPDAEEFMEALKTDLLSDKVYVFTPNGDVVELPKGAIPIDFAYQVHTEVGNKMIGAKVNGKIVPIDYELSTGEIVEIRTSKQSYGPSLDWLKLVKSSSSKNKIRAFFKKQDRASNIEKGRFAVEHEIKNREYKPDNILKPQHMEPVLERYNLNSEDDLFAMVGFGGITAQQVTNRLMEKFKVTEEKSNVVEEIDRTHHYKEISTESGVYVQGMDNMLINLSKCCNPIPGDEIIGFITKGHGVKVHVTSCPNIRNETERLIDVEWVKNKDKDRKYQADLEITGYDRQGLVNEVLNMIAGTKFPITRVNGRADIDNHAKISLSVMVHNVTDLYRIVDKIKQLPDIYSVERVFK</sequence>
<evidence type="ECO:0000256" key="10">
    <source>
        <dbReference type="RuleBase" id="RU003847"/>
    </source>
</evidence>
<dbReference type="EMBL" id="JBHMAH010000013">
    <property type="protein sequence ID" value="MFB9860673.1"/>
    <property type="molecule type" value="Genomic_DNA"/>
</dbReference>
<dbReference type="SUPFAM" id="SSF55021">
    <property type="entry name" value="ACT-like"/>
    <property type="match status" value="1"/>
</dbReference>
<evidence type="ECO:0000259" key="12">
    <source>
        <dbReference type="PROSITE" id="PS51831"/>
    </source>
</evidence>
<evidence type="ECO:0000256" key="9">
    <source>
        <dbReference type="ARBA" id="ARBA00048244"/>
    </source>
</evidence>
<dbReference type="RefSeq" id="WP_380570244.1">
    <property type="nucleotide sequence ID" value="NZ_JBHMAH010000013.1"/>
</dbReference>
<dbReference type="InterPro" id="IPR004811">
    <property type="entry name" value="RelA/Spo_fam"/>
</dbReference>
<dbReference type="CDD" id="cd05399">
    <property type="entry name" value="NT_Rel-Spo_like"/>
    <property type="match status" value="1"/>
</dbReference>
<dbReference type="Gene3D" id="1.10.3210.10">
    <property type="entry name" value="Hypothetical protein af1432"/>
    <property type="match status" value="1"/>
</dbReference>
<dbReference type="Proteomes" id="UP001589740">
    <property type="component" value="Unassembled WGS sequence"/>
</dbReference>
<dbReference type="InterPro" id="IPR007685">
    <property type="entry name" value="RelA_SpoT"/>
</dbReference>
<reference evidence="14 15" key="1">
    <citation type="submission" date="2024-09" db="EMBL/GenBank/DDBJ databases">
        <authorList>
            <person name="Sun Q."/>
            <person name="Mori K."/>
        </authorList>
    </citation>
    <scope>NUCLEOTIDE SEQUENCE [LARGE SCALE GENOMIC DNA]</scope>
    <source>
        <strain evidence="14 15">JCM 12822</strain>
    </source>
</reference>
<evidence type="ECO:0000256" key="2">
    <source>
        <dbReference type="ARBA" id="ARBA00013251"/>
    </source>
</evidence>
<dbReference type="Gene3D" id="3.30.460.10">
    <property type="entry name" value="Beta Polymerase, domain 2"/>
    <property type="match status" value="1"/>
</dbReference>
<comment type="similarity">
    <text evidence="10">Belongs to the relA/spoT family.</text>
</comment>
<accession>A0ABV5Z3J8</accession>
<dbReference type="InterPro" id="IPR045600">
    <property type="entry name" value="RelA/SpoT_AH_RIS"/>
</dbReference>
<dbReference type="SMART" id="SM00954">
    <property type="entry name" value="RelA_SpoT"/>
    <property type="match status" value="1"/>
</dbReference>
<evidence type="ECO:0000259" key="11">
    <source>
        <dbReference type="PROSITE" id="PS51671"/>
    </source>
</evidence>
<name>A0ABV5Z3J8_9STAP</name>
<dbReference type="PROSITE" id="PS51831">
    <property type="entry name" value="HD"/>
    <property type="match status" value="1"/>
</dbReference>
<dbReference type="Pfam" id="PF13291">
    <property type="entry name" value="ACT_4"/>
    <property type="match status" value="1"/>
</dbReference>
<protein>
    <recommendedName>
        <fullName evidence="3">GTP pyrophosphokinase</fullName>
        <ecNumber evidence="2">2.7.6.5</ecNumber>
    </recommendedName>
    <alternativeName>
        <fullName evidence="7">(p)ppGpp synthase</fullName>
    </alternativeName>
    <alternativeName>
        <fullName evidence="6">ATP:GTP 3'-pyrophosphotransferase</fullName>
    </alternativeName>
    <alternativeName>
        <fullName evidence="8">ppGpp synthase I</fullName>
    </alternativeName>
</protein>
<organism evidence="14 15">
    <name type="scientific">Salinicoccus siamensis</name>
    <dbReference type="NCBI Taxonomy" id="381830"/>
    <lineage>
        <taxon>Bacteria</taxon>
        <taxon>Bacillati</taxon>
        <taxon>Bacillota</taxon>
        <taxon>Bacilli</taxon>
        <taxon>Bacillales</taxon>
        <taxon>Staphylococcaceae</taxon>
        <taxon>Salinicoccus</taxon>
    </lineage>
</organism>
<feature type="domain" description="TGS" evidence="13">
    <location>
        <begin position="392"/>
        <end position="453"/>
    </location>
</feature>
<evidence type="ECO:0000256" key="1">
    <source>
        <dbReference type="ARBA" id="ARBA00004976"/>
    </source>
</evidence>
<dbReference type="PROSITE" id="PS51671">
    <property type="entry name" value="ACT"/>
    <property type="match status" value="1"/>
</dbReference>
<dbReference type="InterPro" id="IPR004095">
    <property type="entry name" value="TGS"/>
</dbReference>
<evidence type="ECO:0000256" key="7">
    <source>
        <dbReference type="ARBA" id="ARBA00032407"/>
    </source>
</evidence>
<keyword evidence="14" id="KW-0808">Transferase</keyword>
<dbReference type="PANTHER" id="PTHR21262:SF31">
    <property type="entry name" value="GTP PYROPHOSPHOKINASE"/>
    <property type="match status" value="1"/>
</dbReference>
<gene>
    <name evidence="14" type="ORF">ACFFLE_06055</name>
</gene>
<dbReference type="SUPFAM" id="SSF81271">
    <property type="entry name" value="TGS-like"/>
    <property type="match status" value="1"/>
</dbReference>
<dbReference type="Pfam" id="PF04607">
    <property type="entry name" value="RelA_SpoT"/>
    <property type="match status" value="1"/>
</dbReference>
<evidence type="ECO:0000313" key="15">
    <source>
        <dbReference type="Proteomes" id="UP001589740"/>
    </source>
</evidence>
<dbReference type="SUPFAM" id="SSF109604">
    <property type="entry name" value="HD-domain/PDEase-like"/>
    <property type="match status" value="1"/>
</dbReference>
<dbReference type="Gene3D" id="3.30.70.260">
    <property type="match status" value="1"/>
</dbReference>
<evidence type="ECO:0000256" key="5">
    <source>
        <dbReference type="ARBA" id="ARBA00024961"/>
    </source>
</evidence>
<dbReference type="InterPro" id="IPR033655">
    <property type="entry name" value="TGS_RelA/SpoT"/>
</dbReference>
<dbReference type="CDD" id="cd01668">
    <property type="entry name" value="TGS_RSH"/>
    <property type="match status" value="1"/>
</dbReference>
<dbReference type="SUPFAM" id="SSF81301">
    <property type="entry name" value="Nucleotidyltransferase"/>
    <property type="match status" value="1"/>
</dbReference>
<keyword evidence="15" id="KW-1185">Reference proteome</keyword>
<comment type="pathway">
    <text evidence="1">Purine metabolism; ppGpp biosynthesis; ppGpp from GTP: step 1/2.</text>
</comment>
<keyword evidence="4" id="KW-0342">GTP-binding</keyword>
<dbReference type="GO" id="GO:0008728">
    <property type="term" value="F:GTP diphosphokinase activity"/>
    <property type="evidence" value="ECO:0007669"/>
    <property type="project" value="UniProtKB-EC"/>
</dbReference>
<dbReference type="CDD" id="cd04876">
    <property type="entry name" value="ACT_RelA-SpoT"/>
    <property type="match status" value="1"/>
</dbReference>
<dbReference type="InterPro" id="IPR012676">
    <property type="entry name" value="TGS-like"/>
</dbReference>
<keyword evidence="4" id="KW-0547">Nucleotide-binding</keyword>
<proteinExistence type="inferred from homology"/>
<evidence type="ECO:0000256" key="6">
    <source>
        <dbReference type="ARBA" id="ARBA00029754"/>
    </source>
</evidence>
<evidence type="ECO:0000259" key="13">
    <source>
        <dbReference type="PROSITE" id="PS51880"/>
    </source>
</evidence>
<evidence type="ECO:0000256" key="4">
    <source>
        <dbReference type="ARBA" id="ARBA00023134"/>
    </source>
</evidence>
<dbReference type="Pfam" id="PF02824">
    <property type="entry name" value="TGS"/>
    <property type="match status" value="1"/>
</dbReference>
<dbReference type="InterPro" id="IPR043519">
    <property type="entry name" value="NT_sf"/>
</dbReference>